<sequence length="365" mass="39823">MNDAAEILDYSFDAPPDPDQFVQAAMKWHFTPETGSPFWLDRRTKLDFDPLADIKSFDDLRLFPNVVDDLRTARVSDLVPRGYGAHPDVVGVFESGGTTGAPKRIVFLRDWLNRALTISTREFAGHGVFPGGNWLALMPGRPHMVGGFSDHEAVHMGGLKFSIDMDPRWVKKLIAADDPGGAAAYSEHLVEQATHVLESQDVSVLLLSPPMLDRIAGRPDLVDLIKAKVEVIIWGGTHMDAESRFFYRTELFPDKKIIGAYGSTTFLGAAKERPGLSADDMCVFDSSSLHLTFSVVDADTGRSVEPGARGRVLVNHISKAMLLPNNLERDTALRCAPLSGQPGDAVAAVEPTASHDGEDVIEGVY</sequence>
<dbReference type="STRING" id="31958.SD37_09260"/>
<dbReference type="Gene3D" id="3.40.50.12780">
    <property type="entry name" value="N-terminal domain of ligase-like"/>
    <property type="match status" value="1"/>
</dbReference>
<dbReference type="EMBL" id="CP016174">
    <property type="protein sequence ID" value="ANN15818.1"/>
    <property type="molecule type" value="Genomic_DNA"/>
</dbReference>
<organism evidence="1 2">
    <name type="scientific">Amycolatopsis orientalis</name>
    <name type="common">Nocardia orientalis</name>
    <dbReference type="NCBI Taxonomy" id="31958"/>
    <lineage>
        <taxon>Bacteria</taxon>
        <taxon>Bacillati</taxon>
        <taxon>Actinomycetota</taxon>
        <taxon>Actinomycetes</taxon>
        <taxon>Pseudonocardiales</taxon>
        <taxon>Pseudonocardiaceae</taxon>
        <taxon>Amycolatopsis</taxon>
    </lineage>
</organism>
<dbReference type="AlphaFoldDB" id="A0A193BUG7"/>
<evidence type="ECO:0000313" key="2">
    <source>
        <dbReference type="Proteomes" id="UP000093695"/>
    </source>
</evidence>
<dbReference type="InterPro" id="IPR042099">
    <property type="entry name" value="ANL_N_sf"/>
</dbReference>
<dbReference type="KEGG" id="aori:SD37_09260"/>
<dbReference type="RefSeq" id="WP_044852699.1">
    <property type="nucleotide sequence ID" value="NZ_CP016174.1"/>
</dbReference>
<evidence type="ECO:0000313" key="1">
    <source>
        <dbReference type="EMBL" id="ANN15818.1"/>
    </source>
</evidence>
<accession>A0A193BUG7</accession>
<dbReference type="SUPFAM" id="SSF56801">
    <property type="entry name" value="Acetyl-CoA synthetase-like"/>
    <property type="match status" value="1"/>
</dbReference>
<keyword evidence="2" id="KW-1185">Reference proteome</keyword>
<name>A0A193BUG7_AMYOR</name>
<protein>
    <submittedName>
        <fullName evidence="1">Phenazine antibiotic biosynthesis protein</fullName>
    </submittedName>
</protein>
<dbReference type="Proteomes" id="UP000093695">
    <property type="component" value="Chromosome"/>
</dbReference>
<gene>
    <name evidence="1" type="ORF">SD37_09260</name>
</gene>
<reference evidence="1 2" key="1">
    <citation type="journal article" date="2015" name="Genome Announc.">
        <title>Draft Genome Sequence of Norvancomycin-Producing Strain Amycolatopsis orientalis CPCC200066.</title>
        <authorList>
            <person name="Lei X."/>
            <person name="Yuan F."/>
            <person name="Shi Y."/>
            <person name="Li X."/>
            <person name="Wang L."/>
            <person name="Hong B."/>
        </authorList>
    </citation>
    <scope>NUCLEOTIDE SEQUENCE [LARGE SCALE GENOMIC DNA]</scope>
    <source>
        <strain evidence="1 2">B-37</strain>
    </source>
</reference>
<proteinExistence type="predicted"/>